<evidence type="ECO:0000313" key="2">
    <source>
        <dbReference type="EMBL" id="EJX04048.1"/>
    </source>
</evidence>
<dbReference type="EMBL" id="AMCI01001936">
    <property type="protein sequence ID" value="EJX04048.1"/>
    <property type="molecule type" value="Genomic_DNA"/>
</dbReference>
<feature type="transmembrane region" description="Helical" evidence="1">
    <location>
        <begin position="7"/>
        <end position="27"/>
    </location>
</feature>
<gene>
    <name evidence="2" type="ORF">EVA_07845</name>
</gene>
<evidence type="ECO:0008006" key="3">
    <source>
        <dbReference type="Google" id="ProtNLM"/>
    </source>
</evidence>
<keyword evidence="1" id="KW-0812">Transmembrane</keyword>
<keyword evidence="1" id="KW-1133">Transmembrane helix</keyword>
<accession>J9GNZ2</accession>
<keyword evidence="1" id="KW-0472">Membrane</keyword>
<protein>
    <recommendedName>
        <fullName evidence="3">DUF3592 domain-containing protein</fullName>
    </recommendedName>
</protein>
<feature type="transmembrane region" description="Helical" evidence="1">
    <location>
        <begin position="109"/>
        <end position="130"/>
    </location>
</feature>
<name>J9GNZ2_9ZZZZ</name>
<evidence type="ECO:0000256" key="1">
    <source>
        <dbReference type="SAM" id="Phobius"/>
    </source>
</evidence>
<sequence length="134" mass="15278">MKSKITAYLTLVIGCIALVAVGCRLYHLQVVSQEMIHTSGTIARIDSKREYRSRKSVYKLTASLEYKVNGRVQYVRTELHYPFLSEGSTILLWYHPLHTHKVILPSDEYFLWGIIGVFGLVCFLSGAILIKSKE</sequence>
<dbReference type="PROSITE" id="PS51257">
    <property type="entry name" value="PROKAR_LIPOPROTEIN"/>
    <property type="match status" value="1"/>
</dbReference>
<dbReference type="AlphaFoldDB" id="J9GNZ2"/>
<reference evidence="2" key="1">
    <citation type="journal article" date="2012" name="PLoS ONE">
        <title>Gene sets for utilization of primary and secondary nutrition supplies in the distal gut of endangered iberian lynx.</title>
        <authorList>
            <person name="Alcaide M."/>
            <person name="Messina E."/>
            <person name="Richter M."/>
            <person name="Bargiela R."/>
            <person name="Peplies J."/>
            <person name="Huws S.A."/>
            <person name="Newbold C.J."/>
            <person name="Golyshin P.N."/>
            <person name="Simon M.A."/>
            <person name="Lopez G."/>
            <person name="Yakimov M.M."/>
            <person name="Ferrer M."/>
        </authorList>
    </citation>
    <scope>NUCLEOTIDE SEQUENCE</scope>
</reference>
<organism evidence="2">
    <name type="scientific">gut metagenome</name>
    <dbReference type="NCBI Taxonomy" id="749906"/>
    <lineage>
        <taxon>unclassified sequences</taxon>
        <taxon>metagenomes</taxon>
        <taxon>organismal metagenomes</taxon>
    </lineage>
</organism>
<proteinExistence type="predicted"/>
<comment type="caution">
    <text evidence="2">The sequence shown here is derived from an EMBL/GenBank/DDBJ whole genome shotgun (WGS) entry which is preliminary data.</text>
</comment>